<feature type="compositionally biased region" description="Polar residues" evidence="1">
    <location>
        <begin position="105"/>
        <end position="130"/>
    </location>
</feature>
<evidence type="ECO:0000313" key="2">
    <source>
        <dbReference type="EMBL" id="VDP18441.1"/>
    </source>
</evidence>
<feature type="region of interest" description="Disordered" evidence="1">
    <location>
        <begin position="472"/>
        <end position="508"/>
    </location>
</feature>
<feature type="region of interest" description="Disordered" evidence="1">
    <location>
        <begin position="216"/>
        <end position="237"/>
    </location>
</feature>
<protein>
    <submittedName>
        <fullName evidence="4">Trithorax group protein osa</fullName>
    </submittedName>
</protein>
<accession>A0A183I4R3</accession>
<reference evidence="2 3" key="2">
    <citation type="submission" date="2018-11" db="EMBL/GenBank/DDBJ databases">
        <authorList>
            <consortium name="Pathogen Informatics"/>
        </authorList>
    </citation>
    <scope>NUCLEOTIDE SEQUENCE [LARGE SCALE GENOMIC DNA]</scope>
</reference>
<reference evidence="4" key="1">
    <citation type="submission" date="2016-06" db="UniProtKB">
        <authorList>
            <consortium name="WormBaseParasite"/>
        </authorList>
    </citation>
    <scope>IDENTIFICATION</scope>
</reference>
<feature type="compositionally biased region" description="Polar residues" evidence="1">
    <location>
        <begin position="216"/>
        <end position="225"/>
    </location>
</feature>
<dbReference type="Proteomes" id="UP000267606">
    <property type="component" value="Unassembled WGS sequence"/>
</dbReference>
<proteinExistence type="predicted"/>
<evidence type="ECO:0000313" key="4">
    <source>
        <dbReference type="WBParaSite" id="OFLC_0001473601-mRNA-1"/>
    </source>
</evidence>
<evidence type="ECO:0000313" key="3">
    <source>
        <dbReference type="Proteomes" id="UP000267606"/>
    </source>
</evidence>
<feature type="compositionally biased region" description="Pro residues" evidence="1">
    <location>
        <begin position="319"/>
        <end position="330"/>
    </location>
</feature>
<sequence length="600" mass="64636">MNGGTTTFQLEQRFRLPSLFDPPQMVASTNIQLNSGNDPEVTVRSEERCAGGRVGFGEVRSVSSDPQRLLHGRNGTVYSGALNEHGIFEDINRIGMGNGSTLLRNDGGSNPTTTVERTPHTSSGSEQTIHPVNGKKPLFSGLNASTHLDQSTSVIPSTSACDLGPKPLFSRLDFVDGTSRFSGSGSSHELFSKVANDLPSQISSFSDRPVPLMSFGNTASPNRPSHSIGRQIYDTPDKSTTSTYTVVQTNALNKLEPGENNGGIRAVSQHCFMQSGSQGPPSFIHPNKPSSPMPDFPSNVSLRTVSNSLDTDNILSPNVGPPFPTPPPMAPSGITSGPRPVNLVSPMTAPPPNLISGPGGLNCPPPDMSQPPPNIRNALGASNPESVQQMVNAVVGQSTVSGPTPVEVVTELIANAYNRTGNVRLHHDTSLKQRISMVTENTVMINKIRTPVPAGPPRPLSSVGKLPPPLMLSPGTRSGPASRISTFNKRKGSQIRPSTTRPQQRQKRQISDMIITPKFRILFGFSFIFPISRKQKEQISDHPSSHEEPDDNIFLIVSDEEDGNKYTVWKWQRLDSFEARRACSPEASKQAGNVVPGVDW</sequence>
<feature type="region of interest" description="Disordered" evidence="1">
    <location>
        <begin position="318"/>
        <end position="337"/>
    </location>
</feature>
<organism evidence="4">
    <name type="scientific">Onchocerca flexuosa</name>
    <dbReference type="NCBI Taxonomy" id="387005"/>
    <lineage>
        <taxon>Eukaryota</taxon>
        <taxon>Metazoa</taxon>
        <taxon>Ecdysozoa</taxon>
        <taxon>Nematoda</taxon>
        <taxon>Chromadorea</taxon>
        <taxon>Rhabditida</taxon>
        <taxon>Spirurina</taxon>
        <taxon>Spiruromorpha</taxon>
        <taxon>Filarioidea</taxon>
        <taxon>Onchocercidae</taxon>
        <taxon>Onchocerca</taxon>
    </lineage>
</organism>
<dbReference type="EMBL" id="UZAJ01041130">
    <property type="protein sequence ID" value="VDP18441.1"/>
    <property type="molecule type" value="Genomic_DNA"/>
</dbReference>
<name>A0A183I4R3_9BILA</name>
<dbReference type="STRING" id="387005.A0A183I4R3"/>
<feature type="region of interest" description="Disordered" evidence="1">
    <location>
        <begin position="105"/>
        <end position="138"/>
    </location>
</feature>
<dbReference type="AlphaFoldDB" id="A0A183I4R3"/>
<evidence type="ECO:0000256" key="1">
    <source>
        <dbReference type="SAM" id="MobiDB-lite"/>
    </source>
</evidence>
<keyword evidence="3" id="KW-1185">Reference proteome</keyword>
<gene>
    <name evidence="2" type="ORF">OFLC_LOCUS14726</name>
</gene>
<dbReference type="WBParaSite" id="OFLC_0001473601-mRNA-1">
    <property type="protein sequence ID" value="OFLC_0001473601-mRNA-1"/>
    <property type="gene ID" value="OFLC_0001473601"/>
</dbReference>